<reference evidence="9" key="1">
    <citation type="submission" date="2020-05" db="UniProtKB">
        <authorList>
            <consortium name="EnsemblMetazoa"/>
        </authorList>
    </citation>
    <scope>IDENTIFICATION</scope>
    <source>
        <strain evidence="9">Yale</strain>
    </source>
</reference>
<organism evidence="9 10">
    <name type="scientific">Glossina morsitans morsitans</name>
    <name type="common">Savannah tsetse fly</name>
    <dbReference type="NCBI Taxonomy" id="37546"/>
    <lineage>
        <taxon>Eukaryota</taxon>
        <taxon>Metazoa</taxon>
        <taxon>Ecdysozoa</taxon>
        <taxon>Arthropoda</taxon>
        <taxon>Hexapoda</taxon>
        <taxon>Insecta</taxon>
        <taxon>Pterygota</taxon>
        <taxon>Neoptera</taxon>
        <taxon>Endopterygota</taxon>
        <taxon>Diptera</taxon>
        <taxon>Brachycera</taxon>
        <taxon>Muscomorpha</taxon>
        <taxon>Hippoboscoidea</taxon>
        <taxon>Glossinidae</taxon>
        <taxon>Glossina</taxon>
    </lineage>
</organism>
<evidence type="ECO:0000256" key="6">
    <source>
        <dbReference type="ARBA" id="ARBA00022989"/>
    </source>
</evidence>
<comment type="similarity">
    <text evidence="2">Belongs to the nucleotide-sugar transporter family. SLC35B subfamily.</text>
</comment>
<accession>A0A1A9YUC3</accession>
<feature type="transmembrane region" description="Helical" evidence="8">
    <location>
        <begin position="302"/>
        <end position="322"/>
    </location>
</feature>
<feature type="transmembrane region" description="Helical" evidence="8">
    <location>
        <begin position="164"/>
        <end position="188"/>
    </location>
</feature>
<dbReference type="PANTHER" id="PTHR10778:SF4">
    <property type="entry name" value="NUCLEOTIDE SUGAR TRANSPORTER SLC35B4"/>
    <property type="match status" value="1"/>
</dbReference>
<evidence type="ECO:0000313" key="10">
    <source>
        <dbReference type="Proteomes" id="UP000092444"/>
    </source>
</evidence>
<keyword evidence="3" id="KW-0813">Transport</keyword>
<dbReference type="GO" id="GO:0005789">
    <property type="term" value="C:endoplasmic reticulum membrane"/>
    <property type="evidence" value="ECO:0007669"/>
    <property type="project" value="TreeGrafter"/>
</dbReference>
<dbReference type="EMBL" id="CCAG010016615">
    <property type="status" value="NOT_ANNOTATED_CDS"/>
    <property type="molecule type" value="Genomic_DNA"/>
</dbReference>
<feature type="transmembrane region" description="Helical" evidence="8">
    <location>
        <begin position="275"/>
        <end position="296"/>
    </location>
</feature>
<keyword evidence="6 8" id="KW-1133">Transmembrane helix</keyword>
<feature type="transmembrane region" description="Helical" evidence="8">
    <location>
        <begin position="126"/>
        <end position="144"/>
    </location>
</feature>
<evidence type="ECO:0000256" key="1">
    <source>
        <dbReference type="ARBA" id="ARBA00004127"/>
    </source>
</evidence>
<dbReference type="InterPro" id="IPR013657">
    <property type="entry name" value="SCL35B1-4/HUT1"/>
</dbReference>
<dbReference type="PROSITE" id="PS51257">
    <property type="entry name" value="PROKAR_LIPOPROTEIN"/>
    <property type="match status" value="1"/>
</dbReference>
<dbReference type="Proteomes" id="UP000092444">
    <property type="component" value="Unassembled WGS sequence"/>
</dbReference>
<evidence type="ECO:0000256" key="4">
    <source>
        <dbReference type="ARBA" id="ARBA00022597"/>
    </source>
</evidence>
<dbReference type="Pfam" id="PF08449">
    <property type="entry name" value="UAA"/>
    <property type="match status" value="1"/>
</dbReference>
<keyword evidence="4" id="KW-0762">Sugar transport</keyword>
<name>A0A1A9YUC3_GLOMM</name>
<dbReference type="GO" id="GO:0005464">
    <property type="term" value="F:UDP-xylose transmembrane transporter activity"/>
    <property type="evidence" value="ECO:0007669"/>
    <property type="project" value="TreeGrafter"/>
</dbReference>
<dbReference type="AlphaFoldDB" id="A0A1A9YUC3"/>
<feature type="transmembrane region" description="Helical" evidence="8">
    <location>
        <begin position="7"/>
        <end position="27"/>
    </location>
</feature>
<dbReference type="STRING" id="37546.A0A1A9YUC3"/>
<sequence length="354" mass="40200">MNFKTWSAIAGVFIGCCSNVIFLELLIKYDPGSGNLITFSQFLIIAIEGFIFTSKFGTVKPVIGLRDYGILVLMFFCTNVCNNYAFNFNIPMPLHMVFRAGSLMANMLMGIAILKRRYVISKYLSVLLITVGIVMCTLVSATEVEDTSNPKLKSTVAESSEYSAIFWWTLGIIILTIALLISACMGIYQEFLYRKYGKRSREALYYTHLLPLPGFLLMGSNIWQHFIISVGSDPLKLLNINLYLPEQVVYLIFNMMTQYVCISSVYVLTAECTSLTVTLVLTLRKFVSLLISIMYFKNPFTVYHWIGTILVFTGTIIFTEAYPKTLWPLVTQQRDIDMVVSKNTHQKVDKPLIF</sequence>
<feature type="transmembrane region" description="Helical" evidence="8">
    <location>
        <begin position="39"/>
        <end position="56"/>
    </location>
</feature>
<protein>
    <recommendedName>
        <fullName evidence="11">UDP-xylose and UDP-N-acetylglucosamine transporter</fullName>
    </recommendedName>
</protein>
<evidence type="ECO:0008006" key="11">
    <source>
        <dbReference type="Google" id="ProtNLM"/>
    </source>
</evidence>
<evidence type="ECO:0000256" key="5">
    <source>
        <dbReference type="ARBA" id="ARBA00022692"/>
    </source>
</evidence>
<proteinExistence type="inferred from homology"/>
<dbReference type="VEuPathDB" id="VectorBase:GMOY002578"/>
<evidence type="ECO:0000256" key="2">
    <source>
        <dbReference type="ARBA" id="ARBA00010694"/>
    </source>
</evidence>
<dbReference type="GO" id="GO:0000139">
    <property type="term" value="C:Golgi membrane"/>
    <property type="evidence" value="ECO:0007669"/>
    <property type="project" value="TreeGrafter"/>
</dbReference>
<dbReference type="EnsemblMetazoa" id="GMOY002578-RA">
    <property type="protein sequence ID" value="GMOY002578-PA"/>
    <property type="gene ID" value="GMOY002578"/>
</dbReference>
<dbReference type="PhylomeDB" id="A0A1A9YUC3"/>
<feature type="transmembrane region" description="Helical" evidence="8">
    <location>
        <begin position="68"/>
        <end position="86"/>
    </location>
</feature>
<feature type="transmembrane region" description="Helical" evidence="8">
    <location>
        <begin position="92"/>
        <end position="114"/>
    </location>
</feature>
<keyword evidence="10" id="KW-1185">Reference proteome</keyword>
<evidence type="ECO:0000256" key="7">
    <source>
        <dbReference type="ARBA" id="ARBA00023136"/>
    </source>
</evidence>
<evidence type="ECO:0000313" key="9">
    <source>
        <dbReference type="EnsemblMetazoa" id="GMOY002578-PA"/>
    </source>
</evidence>
<keyword evidence="7 8" id="KW-0472">Membrane</keyword>
<dbReference type="GO" id="GO:0005462">
    <property type="term" value="F:UDP-N-acetylglucosamine transmembrane transporter activity"/>
    <property type="evidence" value="ECO:0007669"/>
    <property type="project" value="TreeGrafter"/>
</dbReference>
<keyword evidence="5 8" id="KW-0812">Transmembrane</keyword>
<feature type="transmembrane region" description="Helical" evidence="8">
    <location>
        <begin position="209"/>
        <end position="228"/>
    </location>
</feature>
<comment type="subcellular location">
    <subcellularLocation>
        <location evidence="1">Endomembrane system</location>
        <topology evidence="1">Multi-pass membrane protein</topology>
    </subcellularLocation>
</comment>
<dbReference type="PANTHER" id="PTHR10778">
    <property type="entry name" value="SOLUTE CARRIER FAMILY 35 MEMBER B"/>
    <property type="match status" value="1"/>
</dbReference>
<feature type="transmembrane region" description="Helical" evidence="8">
    <location>
        <begin position="248"/>
        <end position="268"/>
    </location>
</feature>
<evidence type="ECO:0000256" key="3">
    <source>
        <dbReference type="ARBA" id="ARBA00022448"/>
    </source>
</evidence>
<evidence type="ECO:0000256" key="8">
    <source>
        <dbReference type="SAM" id="Phobius"/>
    </source>
</evidence>